<dbReference type="PANTHER" id="PTHR40254:SF1">
    <property type="entry name" value="BLR0577 PROTEIN"/>
    <property type="match status" value="1"/>
</dbReference>
<sequence>MNMIQSPRLRVVIMGGGFTGASLAWQLAEMHVQAIVTVVEPRAELGRGLAYSTTEPAHRINVPAHRMTMDPDRPQDFADWIAEGQAQGRLDHDASSLTAQGERFPRRELFGEYVADRIAPHLRAGRIRHIRARVGDIERAPDGALVLLLSDDSRIRADLLVLATGHPPPAVPKVLAGLTGAPELMADPYDPVRIAGIRRDARVLVLGAALGSADVIATLDGQGFEGSITCLSRHGLRSRSHGIVAQESTQDFTETPITSVAELLRRVRHAIVDDQARGQSWHATLSRLRTQGQQIWSGLDDRARARLLRHLRTYWDVHRYRLAPQIGAILDRLEDDGRLDYQAAHLISAEREWNGVRVTWRRRGGQDLVSGVFDQIVVTTGPAQGRCIDWNPALAALARLGMIAPDPLGLGLATTDTCRALDVRGQASERILVAGPLARGHVGELIGAPECAAHARSIAREIAKRAILAPILRHSGLSEGRAANPA</sequence>
<dbReference type="EMBL" id="JAVRQI010000016">
    <property type="protein sequence ID" value="MDT1063981.1"/>
    <property type="molecule type" value="Genomic_DNA"/>
</dbReference>
<reference evidence="3" key="1">
    <citation type="submission" date="2023-07" db="EMBL/GenBank/DDBJ databases">
        <title>Characterization of two Paracoccaceae strains isolated from Phycosphere and proposal of Xinfangfangia lacusdiani sp. nov.</title>
        <authorList>
            <person name="Deng Y."/>
            <person name="Zhang Y.Q."/>
        </authorList>
    </citation>
    <scope>NUCLEOTIDE SEQUENCE [LARGE SCALE GENOMIC DNA]</scope>
    <source>
        <strain evidence="3">CPCC 101403</strain>
    </source>
</reference>
<evidence type="ECO:0000313" key="2">
    <source>
        <dbReference type="EMBL" id="MDT1063981.1"/>
    </source>
</evidence>
<dbReference type="PANTHER" id="PTHR40254">
    <property type="entry name" value="BLR0577 PROTEIN"/>
    <property type="match status" value="1"/>
</dbReference>
<keyword evidence="3" id="KW-1185">Reference proteome</keyword>
<dbReference type="InterPro" id="IPR038732">
    <property type="entry name" value="HpyO/CreE_NAD-binding"/>
</dbReference>
<dbReference type="Pfam" id="PF13454">
    <property type="entry name" value="NAD_binding_9"/>
    <property type="match status" value="1"/>
</dbReference>
<dbReference type="SUPFAM" id="SSF51905">
    <property type="entry name" value="FAD/NAD(P)-binding domain"/>
    <property type="match status" value="1"/>
</dbReference>
<protein>
    <submittedName>
        <fullName evidence="2">FAD/NAD(P)-binding protein</fullName>
    </submittedName>
</protein>
<evidence type="ECO:0000259" key="1">
    <source>
        <dbReference type="Pfam" id="PF13454"/>
    </source>
</evidence>
<organism evidence="2 3">
    <name type="scientific">Paracoccus broussonetiae</name>
    <dbReference type="NCBI Taxonomy" id="3075834"/>
    <lineage>
        <taxon>Bacteria</taxon>
        <taxon>Pseudomonadati</taxon>
        <taxon>Pseudomonadota</taxon>
        <taxon>Alphaproteobacteria</taxon>
        <taxon>Rhodobacterales</taxon>
        <taxon>Paracoccaceae</taxon>
        <taxon>Paracoccus</taxon>
    </lineage>
</organism>
<feature type="domain" description="FAD-dependent urate hydroxylase HpyO/Asp monooxygenase CreE-like FAD/NAD(P)-binding" evidence="1">
    <location>
        <begin position="12"/>
        <end position="166"/>
    </location>
</feature>
<proteinExistence type="predicted"/>
<name>A0ABU3EIS5_9RHOB</name>
<evidence type="ECO:0000313" key="3">
    <source>
        <dbReference type="Proteomes" id="UP001251085"/>
    </source>
</evidence>
<accession>A0ABU3EIS5</accession>
<dbReference type="RefSeq" id="WP_311761068.1">
    <property type="nucleotide sequence ID" value="NZ_JAVRQI010000016.1"/>
</dbReference>
<dbReference type="Proteomes" id="UP001251085">
    <property type="component" value="Unassembled WGS sequence"/>
</dbReference>
<dbReference type="Gene3D" id="3.50.50.60">
    <property type="entry name" value="FAD/NAD(P)-binding domain"/>
    <property type="match status" value="1"/>
</dbReference>
<dbReference type="InterPro" id="IPR036188">
    <property type="entry name" value="FAD/NAD-bd_sf"/>
</dbReference>
<comment type="caution">
    <text evidence="2">The sequence shown here is derived from an EMBL/GenBank/DDBJ whole genome shotgun (WGS) entry which is preliminary data.</text>
</comment>
<gene>
    <name evidence="2" type="ORF">RM190_19120</name>
</gene>
<dbReference type="InterPro" id="IPR052189">
    <property type="entry name" value="L-asp_N-monooxygenase_NS-form"/>
</dbReference>